<evidence type="ECO:0000259" key="1">
    <source>
        <dbReference type="Pfam" id="PF00384"/>
    </source>
</evidence>
<dbReference type="PANTHER" id="PTHR43742">
    <property type="entry name" value="TRIMETHYLAMINE-N-OXIDE REDUCTASE"/>
    <property type="match status" value="1"/>
</dbReference>
<dbReference type="InterPro" id="IPR006656">
    <property type="entry name" value="Mopterin_OxRdtase"/>
</dbReference>
<gene>
    <name evidence="2" type="ORF">S06H3_09355</name>
</gene>
<dbReference type="Pfam" id="PF00384">
    <property type="entry name" value="Molybdopterin"/>
    <property type="match status" value="1"/>
</dbReference>
<proteinExistence type="predicted"/>
<dbReference type="GO" id="GO:0016491">
    <property type="term" value="F:oxidoreductase activity"/>
    <property type="evidence" value="ECO:0007669"/>
    <property type="project" value="InterPro"/>
</dbReference>
<evidence type="ECO:0000313" key="2">
    <source>
        <dbReference type="EMBL" id="GAI15467.1"/>
    </source>
</evidence>
<feature type="domain" description="Molybdopterin oxidoreductase" evidence="1">
    <location>
        <begin position="2"/>
        <end position="78"/>
    </location>
</feature>
<dbReference type="SUPFAM" id="SSF53706">
    <property type="entry name" value="Formate dehydrogenase/DMSO reductase, domains 1-3"/>
    <property type="match status" value="1"/>
</dbReference>
<name>X1L848_9ZZZZ</name>
<sequence>GDARCILAIGTNTTSAHPVIGLEIKRAVRQGVRLIVANPREIELVGLADLWLGHYPGTDVALLMGMMRVIVDEGLHDSAFVEERTENFDAFKESLKGFDLDTAASC</sequence>
<dbReference type="PANTHER" id="PTHR43742:SF2">
    <property type="entry name" value="ASSIMILATORY NITRATE REDUCTASE CATALYTIC SUBUNIT"/>
    <property type="match status" value="1"/>
</dbReference>
<feature type="non-terminal residue" evidence="2">
    <location>
        <position position="1"/>
    </location>
</feature>
<accession>X1L848</accession>
<dbReference type="Gene3D" id="3.40.228.10">
    <property type="entry name" value="Dimethylsulfoxide Reductase, domain 2"/>
    <property type="match status" value="1"/>
</dbReference>
<organism evidence="2">
    <name type="scientific">marine sediment metagenome</name>
    <dbReference type="NCBI Taxonomy" id="412755"/>
    <lineage>
        <taxon>unclassified sequences</taxon>
        <taxon>metagenomes</taxon>
        <taxon>ecological metagenomes</taxon>
    </lineage>
</organism>
<comment type="caution">
    <text evidence="2">The sequence shown here is derived from an EMBL/GenBank/DDBJ whole genome shotgun (WGS) entry which is preliminary data.</text>
</comment>
<dbReference type="EMBL" id="BARV01004103">
    <property type="protein sequence ID" value="GAI15467.1"/>
    <property type="molecule type" value="Genomic_DNA"/>
</dbReference>
<protein>
    <recommendedName>
        <fullName evidence="1">Molybdopterin oxidoreductase domain-containing protein</fullName>
    </recommendedName>
</protein>
<dbReference type="AlphaFoldDB" id="X1L848"/>
<dbReference type="InterPro" id="IPR050612">
    <property type="entry name" value="Prok_Mopterin_Oxidored"/>
</dbReference>
<reference evidence="2" key="1">
    <citation type="journal article" date="2014" name="Front. Microbiol.">
        <title>High frequency of phylogenetically diverse reductive dehalogenase-homologous genes in deep subseafloor sedimentary metagenomes.</title>
        <authorList>
            <person name="Kawai M."/>
            <person name="Futagami T."/>
            <person name="Toyoda A."/>
            <person name="Takaki Y."/>
            <person name="Nishi S."/>
            <person name="Hori S."/>
            <person name="Arai W."/>
            <person name="Tsubouchi T."/>
            <person name="Morono Y."/>
            <person name="Uchiyama I."/>
            <person name="Ito T."/>
            <person name="Fujiyama A."/>
            <person name="Inagaki F."/>
            <person name="Takami H."/>
        </authorList>
    </citation>
    <scope>NUCLEOTIDE SEQUENCE</scope>
    <source>
        <strain evidence="2">Expedition CK06-06</strain>
    </source>
</reference>